<dbReference type="Pfam" id="PF07691">
    <property type="entry name" value="PA14"/>
    <property type="match status" value="1"/>
</dbReference>
<dbReference type="PANTHER" id="PTHR43863:SF2">
    <property type="entry name" value="MALTASE-GLUCOAMYLASE"/>
    <property type="match status" value="1"/>
</dbReference>
<keyword evidence="2" id="KW-0326">Glycosidase</keyword>
<comment type="similarity">
    <text evidence="1 2">Belongs to the glycosyl hydrolase 31 family.</text>
</comment>
<dbReference type="Pfam" id="PF01055">
    <property type="entry name" value="Glyco_hydro_31_2nd"/>
    <property type="match status" value="1"/>
</dbReference>
<dbReference type="Gene3D" id="2.60.120.380">
    <property type="match status" value="1"/>
</dbReference>
<dbReference type="InterPro" id="IPR033403">
    <property type="entry name" value="DUF5110"/>
</dbReference>
<sequence>MYQRLLAAIIVGTFFSAAVHLEVMAQTPGFKKLPNGIIVDLSQSSAAKSGTVKLEVINEKIIHVIAFPEQEQPLQKSLMAIESPAKGVKWDAVQRGNQIVLKTGEITATVSAITGAVSFTDKNGKPLVAEVGVNGREFKPVSVGGELSYAIHQQFESPEDEAIYGLGQHQDDMMNYKNQHVDLYQYNTKVAIPFLLSNKNYGILWDNYSLTKVGDTRDYQPLSGLKLYSAKGEVGWLTATYEWKNTSNEKPIVRGESTIDYSFLKDQHKFPVNYKLSNNGFIHWDGAIESGYTGIHQFNVKYAGYIKVWIDGKLLVNKWRQAWNPGSSVTPIFLTKGQKYSIKIEWLPDGNESYLAVNWLSPVPEKDKNKYAFESESADAINYYFIAGANADEVISGYRQITGKASILPKWAMGFWQSRERYKTQEEILSTVNEFRSRKIPLDNIVLDWSYWKQNDWGSQQFDSSRFNNPSEMIKTLHDKYHTNFIISVWPKFYEGISSYKYMDENGWLYKRNIADQRRDWIGAGYTSTFYDALNPNARAGFWNLLNKNLYAKGVDGWWMDAAEPDIHSNLDVQARKDVMTPTYLGSSTKYFNAFPLCNAMGIYEGQRQTNPNQRVLILTRSAYAGQQRFATIVWSGDIASRWEDYKTQIPAGINFSMSGLPYWSMDAGGFSVEPRFEKATGDDLEEWRELNTRWYQFAAFVPVFRAHGQFPYREIYNIAPEGHPAYSSMFYYNKLRYRLMPYIYSLAGQAYHNDYTIMRGLVMDFSADASVNNIKDEYMLGPALLVNPVTDFHATSRTVYLPKGNGWYNLYDGKYQDGGQQVTVYAPYERIPVFVKEGSIIPFGPELQYTSEKPADPTTLYVYCGKNAEFTIYEDEGTNYNYEKGSYSTIKLSYDEASKSLTIGNRSGSFNGMLKNRTFKIIWIDKDQPSTLDFDKKADEIIKYNGKSLTIARRAI</sequence>
<dbReference type="InterPro" id="IPR025887">
    <property type="entry name" value="Glyco_hydro_31_N_dom"/>
</dbReference>
<dbReference type="InterPro" id="IPR051816">
    <property type="entry name" value="Glycosyl_Hydrolase_31"/>
</dbReference>
<dbReference type="SMART" id="SM00758">
    <property type="entry name" value="PA14"/>
    <property type="match status" value="1"/>
</dbReference>
<reference evidence="4" key="1">
    <citation type="submission" date="2012-02" db="EMBL/GenBank/DDBJ databases">
        <title>The complete genome of Solitalea canadensis DSM 3403.</title>
        <authorList>
            <consortium name="US DOE Joint Genome Institute (JGI-PGF)"/>
            <person name="Lucas S."/>
            <person name="Copeland A."/>
            <person name="Lapidus A."/>
            <person name="Glavina del Rio T."/>
            <person name="Dalin E."/>
            <person name="Tice H."/>
            <person name="Bruce D."/>
            <person name="Goodwin L."/>
            <person name="Pitluck S."/>
            <person name="Peters L."/>
            <person name="Ovchinnikova G."/>
            <person name="Lu M."/>
            <person name="Kyrpides N."/>
            <person name="Mavromatis K."/>
            <person name="Ivanova N."/>
            <person name="Brettin T."/>
            <person name="Detter J.C."/>
            <person name="Han C."/>
            <person name="Larimer F."/>
            <person name="Land M."/>
            <person name="Hauser L."/>
            <person name="Markowitz V."/>
            <person name="Cheng J.-F."/>
            <person name="Hugenholtz P."/>
            <person name="Woyke T."/>
            <person name="Wu D."/>
            <person name="Spring S."/>
            <person name="Schroeder M."/>
            <person name="Kopitz M."/>
            <person name="Brambilla E."/>
            <person name="Klenk H.-P."/>
            <person name="Eisen J.A."/>
        </authorList>
    </citation>
    <scope>NUCLEOTIDE SEQUENCE</scope>
    <source>
        <strain evidence="4">DSM 3403</strain>
    </source>
</reference>
<evidence type="ECO:0000256" key="2">
    <source>
        <dbReference type="RuleBase" id="RU361185"/>
    </source>
</evidence>
<dbReference type="EMBL" id="CP003349">
    <property type="protein sequence ID" value="AFD06679.1"/>
    <property type="molecule type" value="Genomic_DNA"/>
</dbReference>
<evidence type="ECO:0000259" key="3">
    <source>
        <dbReference type="PROSITE" id="PS51820"/>
    </source>
</evidence>
<evidence type="ECO:0000313" key="4">
    <source>
        <dbReference type="EMBL" id="AFD06679.1"/>
    </source>
</evidence>
<dbReference type="Pfam" id="PF21365">
    <property type="entry name" value="Glyco_hydro_31_3rd"/>
    <property type="match status" value="1"/>
</dbReference>
<dbReference type="Pfam" id="PF17137">
    <property type="entry name" value="DUF5110"/>
    <property type="match status" value="1"/>
</dbReference>
<dbReference type="InterPro" id="IPR017853">
    <property type="entry name" value="GH"/>
</dbReference>
<dbReference type="Pfam" id="PF13802">
    <property type="entry name" value="Gal_mutarotas_2"/>
    <property type="match status" value="1"/>
</dbReference>
<dbReference type="InterPro" id="IPR011658">
    <property type="entry name" value="PA14_dom"/>
</dbReference>
<protein>
    <submittedName>
        <fullName evidence="4">Family 31 glycosyl hydrolase, alpha-glucosidase</fullName>
    </submittedName>
</protein>
<dbReference type="InterPro" id="IPR013780">
    <property type="entry name" value="Glyco_hydro_b"/>
</dbReference>
<dbReference type="InterPro" id="IPR048395">
    <property type="entry name" value="Glyco_hydro_31_C"/>
</dbReference>
<dbReference type="Proteomes" id="UP000007590">
    <property type="component" value="Chromosome"/>
</dbReference>
<dbReference type="SUPFAM" id="SSF74650">
    <property type="entry name" value="Galactose mutarotase-like"/>
    <property type="match status" value="1"/>
</dbReference>
<dbReference type="SUPFAM" id="SSF51445">
    <property type="entry name" value="(Trans)glycosidases"/>
    <property type="match status" value="1"/>
</dbReference>
<dbReference type="InterPro" id="IPR000322">
    <property type="entry name" value="Glyco_hydro_31_TIM"/>
</dbReference>
<dbReference type="Gene3D" id="2.60.40.1180">
    <property type="entry name" value="Golgi alpha-mannosidase II"/>
    <property type="match status" value="2"/>
</dbReference>
<dbReference type="CDD" id="cd14752">
    <property type="entry name" value="GH31_N"/>
    <property type="match status" value="1"/>
</dbReference>
<dbReference type="STRING" id="929556.Solca_1612"/>
<dbReference type="PANTHER" id="PTHR43863">
    <property type="entry name" value="HYDROLASE, PUTATIVE (AFU_ORTHOLOGUE AFUA_1G03140)-RELATED"/>
    <property type="match status" value="1"/>
</dbReference>
<dbReference type="GO" id="GO:0030246">
    <property type="term" value="F:carbohydrate binding"/>
    <property type="evidence" value="ECO:0007669"/>
    <property type="project" value="InterPro"/>
</dbReference>
<dbReference type="InterPro" id="IPR011013">
    <property type="entry name" value="Gal_mutarotase_sf_dom"/>
</dbReference>
<dbReference type="eggNOG" id="COG1501">
    <property type="taxonomic scope" value="Bacteria"/>
</dbReference>
<dbReference type="Gene3D" id="2.60.40.1760">
    <property type="entry name" value="glycosyl hydrolase (family 31)"/>
    <property type="match status" value="1"/>
</dbReference>
<dbReference type="InterPro" id="IPR037524">
    <property type="entry name" value="PA14/GLEYA"/>
</dbReference>
<dbReference type="SUPFAM" id="SSF51011">
    <property type="entry name" value="Glycosyl hydrolase domain"/>
    <property type="match status" value="1"/>
</dbReference>
<gene>
    <name evidence="4" type="ordered locus">Solca_1612</name>
</gene>
<proteinExistence type="inferred from homology"/>
<dbReference type="AlphaFoldDB" id="H8KVQ6"/>
<dbReference type="PROSITE" id="PS51820">
    <property type="entry name" value="PA14"/>
    <property type="match status" value="1"/>
</dbReference>
<dbReference type="GO" id="GO:0004553">
    <property type="term" value="F:hydrolase activity, hydrolyzing O-glycosyl compounds"/>
    <property type="evidence" value="ECO:0007669"/>
    <property type="project" value="InterPro"/>
</dbReference>
<accession>H8KVQ6</accession>
<dbReference type="Gene3D" id="3.20.20.80">
    <property type="entry name" value="Glycosidases"/>
    <property type="match status" value="1"/>
</dbReference>
<organism evidence="4 5">
    <name type="scientific">Solitalea canadensis (strain ATCC 29591 / DSM 3403 / JCM 21819 / LMG 8368 / NBRC 15130 / NCIMB 12057 / USAM 9D)</name>
    <name type="common">Flexibacter canadensis</name>
    <dbReference type="NCBI Taxonomy" id="929556"/>
    <lineage>
        <taxon>Bacteria</taxon>
        <taxon>Pseudomonadati</taxon>
        <taxon>Bacteroidota</taxon>
        <taxon>Sphingobacteriia</taxon>
        <taxon>Sphingobacteriales</taxon>
        <taxon>Sphingobacteriaceae</taxon>
        <taxon>Solitalea</taxon>
    </lineage>
</organism>
<dbReference type="RefSeq" id="WP_014679906.1">
    <property type="nucleotide sequence ID" value="NC_017770.1"/>
</dbReference>
<dbReference type="KEGG" id="scn:Solca_1612"/>
<name>H8KVQ6_SOLCM</name>
<dbReference type="CDD" id="cd06591">
    <property type="entry name" value="GH31_xylosidase_XylS"/>
    <property type="match status" value="1"/>
</dbReference>
<feature type="domain" description="PA14" evidence="3">
    <location>
        <begin position="231"/>
        <end position="373"/>
    </location>
</feature>
<dbReference type="OrthoDB" id="176168at2"/>
<dbReference type="SUPFAM" id="SSF56988">
    <property type="entry name" value="Anthrax protective antigen"/>
    <property type="match status" value="1"/>
</dbReference>
<dbReference type="GO" id="GO:0005975">
    <property type="term" value="P:carbohydrate metabolic process"/>
    <property type="evidence" value="ECO:0007669"/>
    <property type="project" value="InterPro"/>
</dbReference>
<dbReference type="HOGENOM" id="CLU_000631_7_3_10"/>
<evidence type="ECO:0000313" key="5">
    <source>
        <dbReference type="Proteomes" id="UP000007590"/>
    </source>
</evidence>
<keyword evidence="2 4" id="KW-0378">Hydrolase</keyword>
<evidence type="ECO:0000256" key="1">
    <source>
        <dbReference type="ARBA" id="ARBA00007806"/>
    </source>
</evidence>
<keyword evidence="5" id="KW-1185">Reference proteome</keyword>